<evidence type="ECO:0000256" key="6">
    <source>
        <dbReference type="SAM" id="MobiDB-lite"/>
    </source>
</evidence>
<comment type="caution">
    <text evidence="9">The sequence shown here is derived from an EMBL/GenBank/DDBJ whole genome shotgun (WGS) entry which is preliminary data.</text>
</comment>
<feature type="compositionally biased region" description="Low complexity" evidence="6">
    <location>
        <begin position="294"/>
        <end position="307"/>
    </location>
</feature>
<feature type="region of interest" description="Disordered" evidence="6">
    <location>
        <begin position="289"/>
        <end position="331"/>
    </location>
</feature>
<feature type="transmembrane region" description="Helical" evidence="7">
    <location>
        <begin position="97"/>
        <end position="117"/>
    </location>
</feature>
<gene>
    <name evidence="9" type="ORF">GB883_16125</name>
</gene>
<keyword evidence="3 7" id="KW-0812">Transmembrane</keyword>
<feature type="transmembrane region" description="Helical" evidence="7">
    <location>
        <begin position="12"/>
        <end position="29"/>
    </location>
</feature>
<dbReference type="InterPro" id="IPR050638">
    <property type="entry name" value="AA-Vitamin_Transporters"/>
</dbReference>
<dbReference type="PANTHER" id="PTHR32322">
    <property type="entry name" value="INNER MEMBRANE TRANSPORTER"/>
    <property type="match status" value="1"/>
</dbReference>
<proteinExistence type="inferred from homology"/>
<dbReference type="AlphaFoldDB" id="A0A7J5UL14"/>
<feature type="domain" description="EamA" evidence="8">
    <location>
        <begin position="16"/>
        <end position="140"/>
    </location>
</feature>
<evidence type="ECO:0000259" key="8">
    <source>
        <dbReference type="Pfam" id="PF00892"/>
    </source>
</evidence>
<feature type="transmembrane region" description="Helical" evidence="7">
    <location>
        <begin position="149"/>
        <end position="169"/>
    </location>
</feature>
<dbReference type="RefSeq" id="WP_152202235.1">
    <property type="nucleotide sequence ID" value="NZ_VUKF01000012.1"/>
</dbReference>
<feature type="transmembrane region" description="Helical" evidence="7">
    <location>
        <begin position="124"/>
        <end position="143"/>
    </location>
</feature>
<dbReference type="InterPro" id="IPR037185">
    <property type="entry name" value="EmrE-like"/>
</dbReference>
<evidence type="ECO:0000256" key="2">
    <source>
        <dbReference type="ARBA" id="ARBA00007362"/>
    </source>
</evidence>
<evidence type="ECO:0000313" key="10">
    <source>
        <dbReference type="Proteomes" id="UP000451860"/>
    </source>
</evidence>
<keyword evidence="10" id="KW-1185">Reference proteome</keyword>
<evidence type="ECO:0000256" key="7">
    <source>
        <dbReference type="SAM" id="Phobius"/>
    </source>
</evidence>
<sequence>MGERTTATGGPWLTVLTATAPAVWGTTYLVTTELLPPGHPLWLGVLRALPAGLVALAVVRRLPRGVWWWRAAVLGTLNFGAFFALLFVAAYRLPGGVAATLGGAQPLLVAGLALALLGTAPRRWQLGWAVAGLAGVGLLVLRADAALDAVGVLAGLTGTAAMATGIVLTKRWGRPVGAVTFTAWQLVAGGAVLLPVALVVEGPPPAPTGAALAGYAWLGVVGTLAAYAVWFRGIGRLPVTSVSFLGLVSPTVAAVLGWLVLGQALTPLQLLGFALATGAVVAAQLTPAGGRRGGAAAVGRLSRSRPGPGRGSRPGRDPRPAGAAPRVPASC</sequence>
<accession>A0A7J5UL14</accession>
<comment type="subcellular location">
    <subcellularLocation>
        <location evidence="1">Membrane</location>
        <topology evidence="1">Multi-pass membrane protein</topology>
    </subcellularLocation>
</comment>
<dbReference type="SUPFAM" id="SSF103481">
    <property type="entry name" value="Multidrug resistance efflux transporter EmrE"/>
    <property type="match status" value="2"/>
</dbReference>
<evidence type="ECO:0000256" key="1">
    <source>
        <dbReference type="ARBA" id="ARBA00004141"/>
    </source>
</evidence>
<evidence type="ECO:0000256" key="5">
    <source>
        <dbReference type="ARBA" id="ARBA00023136"/>
    </source>
</evidence>
<dbReference type="OrthoDB" id="5430053at2"/>
<feature type="domain" description="EamA" evidence="8">
    <location>
        <begin position="151"/>
        <end position="281"/>
    </location>
</feature>
<protein>
    <submittedName>
        <fullName evidence="9">EamA family transporter</fullName>
    </submittedName>
</protein>
<evidence type="ECO:0000256" key="4">
    <source>
        <dbReference type="ARBA" id="ARBA00022989"/>
    </source>
</evidence>
<keyword evidence="5 7" id="KW-0472">Membrane</keyword>
<feature type="transmembrane region" description="Helical" evidence="7">
    <location>
        <begin position="242"/>
        <end position="261"/>
    </location>
</feature>
<dbReference type="GO" id="GO:0016020">
    <property type="term" value="C:membrane"/>
    <property type="evidence" value="ECO:0007669"/>
    <property type="project" value="UniProtKB-SubCell"/>
</dbReference>
<evidence type="ECO:0000256" key="3">
    <source>
        <dbReference type="ARBA" id="ARBA00022692"/>
    </source>
</evidence>
<dbReference type="PANTHER" id="PTHR32322:SF2">
    <property type="entry name" value="EAMA DOMAIN-CONTAINING PROTEIN"/>
    <property type="match status" value="1"/>
</dbReference>
<dbReference type="Pfam" id="PF00892">
    <property type="entry name" value="EamA"/>
    <property type="match status" value="2"/>
</dbReference>
<feature type="transmembrane region" description="Helical" evidence="7">
    <location>
        <begin position="212"/>
        <end position="230"/>
    </location>
</feature>
<evidence type="ECO:0000313" key="9">
    <source>
        <dbReference type="EMBL" id="KAE8763072.1"/>
    </source>
</evidence>
<feature type="transmembrane region" description="Helical" evidence="7">
    <location>
        <begin position="71"/>
        <end position="91"/>
    </location>
</feature>
<feature type="compositionally biased region" description="Low complexity" evidence="6">
    <location>
        <begin position="320"/>
        <end position="331"/>
    </location>
</feature>
<reference evidence="9 10" key="1">
    <citation type="submission" date="2019-10" db="EMBL/GenBank/DDBJ databases">
        <title>Georgenia wutianyii sp. nov. and Georgenia yuyongxinii sp. nov. isolated from plateau pika (Ochotona curzoniae) in the Qinghai-Tibet plateau of China.</title>
        <authorList>
            <person name="Tian Z."/>
        </authorList>
    </citation>
    <scope>NUCLEOTIDE SEQUENCE [LARGE SCALE GENOMIC DNA]</scope>
    <source>
        <strain evidence="9 10">DSM 21501</strain>
    </source>
</reference>
<dbReference type="InterPro" id="IPR000620">
    <property type="entry name" value="EamA_dom"/>
</dbReference>
<dbReference type="Proteomes" id="UP000451860">
    <property type="component" value="Unassembled WGS sequence"/>
</dbReference>
<name>A0A7J5UL14_9MICO</name>
<feature type="transmembrane region" description="Helical" evidence="7">
    <location>
        <begin position="181"/>
        <end position="200"/>
    </location>
</feature>
<dbReference type="EMBL" id="WHJE01000097">
    <property type="protein sequence ID" value="KAE8763072.1"/>
    <property type="molecule type" value="Genomic_DNA"/>
</dbReference>
<organism evidence="9 10">
    <name type="scientific">Georgenia thermotolerans</name>
    <dbReference type="NCBI Taxonomy" id="527326"/>
    <lineage>
        <taxon>Bacteria</taxon>
        <taxon>Bacillati</taxon>
        <taxon>Actinomycetota</taxon>
        <taxon>Actinomycetes</taxon>
        <taxon>Micrococcales</taxon>
        <taxon>Bogoriellaceae</taxon>
        <taxon>Georgenia</taxon>
    </lineage>
</organism>
<keyword evidence="4 7" id="KW-1133">Transmembrane helix</keyword>
<feature type="transmembrane region" description="Helical" evidence="7">
    <location>
        <begin position="41"/>
        <end position="59"/>
    </location>
</feature>
<comment type="similarity">
    <text evidence="2">Belongs to the EamA transporter family.</text>
</comment>